<name>A0A1H8MY79_9EURY</name>
<keyword evidence="2" id="KW-1133">Transmembrane helix</keyword>
<dbReference type="AlphaFoldDB" id="A0A1H8MY79"/>
<keyword evidence="2" id="KW-0472">Membrane</keyword>
<accession>A0A1H8MY79</accession>
<proteinExistence type="predicted"/>
<feature type="region of interest" description="Disordered" evidence="1">
    <location>
        <begin position="1"/>
        <end position="21"/>
    </location>
</feature>
<evidence type="ECO:0000259" key="3">
    <source>
        <dbReference type="Pfam" id="PF24035"/>
    </source>
</evidence>
<evidence type="ECO:0000256" key="1">
    <source>
        <dbReference type="SAM" id="MobiDB-lite"/>
    </source>
</evidence>
<evidence type="ECO:0000313" key="4">
    <source>
        <dbReference type="EMBL" id="SEO22345.1"/>
    </source>
</evidence>
<dbReference type="EMBL" id="FODV01000001">
    <property type="protein sequence ID" value="SEO22345.1"/>
    <property type="molecule type" value="Genomic_DNA"/>
</dbReference>
<feature type="region of interest" description="Disordered" evidence="1">
    <location>
        <begin position="127"/>
        <end position="148"/>
    </location>
</feature>
<feature type="transmembrane region" description="Helical" evidence="2">
    <location>
        <begin position="154"/>
        <end position="172"/>
    </location>
</feature>
<dbReference type="Proteomes" id="UP000199126">
    <property type="component" value="Unassembled WGS sequence"/>
</dbReference>
<reference evidence="5" key="1">
    <citation type="submission" date="2016-10" db="EMBL/GenBank/DDBJ databases">
        <authorList>
            <person name="Varghese N."/>
            <person name="Submissions S."/>
        </authorList>
    </citation>
    <scope>NUCLEOTIDE SEQUENCE [LARGE SCALE GENOMIC DNA]</scope>
    <source>
        <strain evidence="5">CGMCC 1.10121</strain>
    </source>
</reference>
<evidence type="ECO:0000313" key="5">
    <source>
        <dbReference type="Proteomes" id="UP000199126"/>
    </source>
</evidence>
<dbReference type="RefSeq" id="WP_244531458.1">
    <property type="nucleotide sequence ID" value="NZ_FODV01000001.1"/>
</dbReference>
<feature type="transmembrane region" description="Helical" evidence="2">
    <location>
        <begin position="178"/>
        <end position="198"/>
    </location>
</feature>
<feature type="compositionally biased region" description="Acidic residues" evidence="1">
    <location>
        <begin position="127"/>
        <end position="139"/>
    </location>
</feature>
<feature type="domain" description="DUF7344" evidence="3">
    <location>
        <begin position="31"/>
        <end position="111"/>
    </location>
</feature>
<organism evidence="4 5">
    <name type="scientific">Halogranum amylolyticum</name>
    <dbReference type="NCBI Taxonomy" id="660520"/>
    <lineage>
        <taxon>Archaea</taxon>
        <taxon>Methanobacteriati</taxon>
        <taxon>Methanobacteriota</taxon>
        <taxon>Stenosarchaea group</taxon>
        <taxon>Halobacteria</taxon>
        <taxon>Halobacteriales</taxon>
        <taxon>Haloferacaceae</taxon>
    </lineage>
</organism>
<dbReference type="InterPro" id="IPR055768">
    <property type="entry name" value="DUF7344"/>
</dbReference>
<protein>
    <recommendedName>
        <fullName evidence="3">DUF7344 domain-containing protein</fullName>
    </recommendedName>
</protein>
<dbReference type="Pfam" id="PF24035">
    <property type="entry name" value="DUF7344"/>
    <property type="match status" value="1"/>
</dbReference>
<evidence type="ECO:0000256" key="2">
    <source>
        <dbReference type="SAM" id="Phobius"/>
    </source>
</evidence>
<keyword evidence="5" id="KW-1185">Reference proteome</keyword>
<gene>
    <name evidence="4" type="ORF">SAMN04487948_101183</name>
</gene>
<keyword evidence="2" id="KW-0812">Transmembrane</keyword>
<sequence length="206" mass="22884">MSAQNSATGISEEPTSEQEPAATDLAADEVFHLLQNARRRAVLRYLFTHDDEPFEMRDIAEFVAAWENDTTLQQLTSDERQRAYISLYQCHLPKLDDKGIVDYNQSRGVVTPTAAVEQFRPYIDIEGESEGDADDETETEPTAAAPLSEESNRYYGTATVVSLLLTAVSWLGVAPAVLSSYLSFLITGLFALVTVGVLRQRRFTAR</sequence>